<dbReference type="PANTHER" id="PTHR36154">
    <property type="entry name" value="DNA-BINDING TRANSCRIPTIONAL ACTIVATOR ALPA"/>
    <property type="match status" value="1"/>
</dbReference>
<evidence type="ECO:0000313" key="1">
    <source>
        <dbReference type="EMBL" id="MBR9728288.1"/>
    </source>
</evidence>
<organism evidence="1 2">
    <name type="scientific">Shewanella intestini</name>
    <dbReference type="NCBI Taxonomy" id="2017544"/>
    <lineage>
        <taxon>Bacteria</taxon>
        <taxon>Pseudomonadati</taxon>
        <taxon>Pseudomonadota</taxon>
        <taxon>Gammaproteobacteria</taxon>
        <taxon>Alteromonadales</taxon>
        <taxon>Shewanellaceae</taxon>
        <taxon>Shewanella</taxon>
    </lineage>
</organism>
<dbReference type="InterPro" id="IPR010260">
    <property type="entry name" value="AlpA"/>
</dbReference>
<accession>A0ABS5I2P1</accession>
<dbReference type="PANTHER" id="PTHR36154:SF1">
    <property type="entry name" value="DNA-BINDING TRANSCRIPTIONAL ACTIVATOR ALPA"/>
    <property type="match status" value="1"/>
</dbReference>
<reference evidence="1 2" key="1">
    <citation type="submission" date="2020-02" db="EMBL/GenBank/DDBJ databases">
        <title>Shewanella WXL01 sp. nov., a marine bacterium isolated from green algae in Luhuitou Fringing Reef (Northern South China Sea).</title>
        <authorList>
            <person name="Wang X."/>
        </authorList>
    </citation>
    <scope>NUCLEOTIDE SEQUENCE [LARGE SCALE GENOMIC DNA]</scope>
    <source>
        <strain evidence="1 2">MCCC 1A01895</strain>
    </source>
</reference>
<name>A0ABS5I2P1_9GAMM</name>
<sequence>MKLIKLTEVIEITCLTKPTIYRMISEGKFPKQVSLGERAVAWVECEILAWINERIEVRDNG</sequence>
<dbReference type="EMBL" id="JAAIKR010000008">
    <property type="protein sequence ID" value="MBR9728288.1"/>
    <property type="molecule type" value="Genomic_DNA"/>
</dbReference>
<comment type="caution">
    <text evidence="1">The sequence shown here is derived from an EMBL/GenBank/DDBJ whole genome shotgun (WGS) entry which is preliminary data.</text>
</comment>
<keyword evidence="2" id="KW-1185">Reference proteome</keyword>
<proteinExistence type="predicted"/>
<dbReference type="Gene3D" id="1.10.238.160">
    <property type="match status" value="1"/>
</dbReference>
<protein>
    <submittedName>
        <fullName evidence="1">AlpA family transcriptional regulator</fullName>
    </submittedName>
</protein>
<dbReference type="RefSeq" id="WP_153662877.1">
    <property type="nucleotide sequence ID" value="NZ_JAAIKR010000008.1"/>
</dbReference>
<gene>
    <name evidence="1" type="ORF">G3R48_09915</name>
</gene>
<dbReference type="Pfam" id="PF05930">
    <property type="entry name" value="Phage_AlpA"/>
    <property type="match status" value="1"/>
</dbReference>
<evidence type="ECO:0000313" key="2">
    <source>
        <dbReference type="Proteomes" id="UP000811844"/>
    </source>
</evidence>
<dbReference type="InterPro" id="IPR052931">
    <property type="entry name" value="Prophage_regulatory_activator"/>
</dbReference>
<dbReference type="Proteomes" id="UP000811844">
    <property type="component" value="Unassembled WGS sequence"/>
</dbReference>